<keyword evidence="3" id="KW-1185">Reference proteome</keyword>
<feature type="transmembrane region" description="Helical" evidence="1">
    <location>
        <begin position="6"/>
        <end position="24"/>
    </location>
</feature>
<keyword evidence="1" id="KW-1133">Transmembrane helix</keyword>
<evidence type="ECO:0000313" key="3">
    <source>
        <dbReference type="Proteomes" id="UP001596425"/>
    </source>
</evidence>
<evidence type="ECO:0000256" key="1">
    <source>
        <dbReference type="SAM" id="Phobius"/>
    </source>
</evidence>
<organism evidence="2 3">
    <name type="scientific">Microbulbifer taiwanensis</name>
    <dbReference type="NCBI Taxonomy" id="986746"/>
    <lineage>
        <taxon>Bacteria</taxon>
        <taxon>Pseudomonadati</taxon>
        <taxon>Pseudomonadota</taxon>
        <taxon>Gammaproteobacteria</taxon>
        <taxon>Cellvibrionales</taxon>
        <taxon>Microbulbiferaceae</taxon>
        <taxon>Microbulbifer</taxon>
    </lineage>
</organism>
<name>A0ABW1YLM4_9GAMM</name>
<dbReference type="RefSeq" id="WP_193195159.1">
    <property type="nucleotide sequence ID" value="NZ_JACZFR010000085.1"/>
</dbReference>
<dbReference type="EMBL" id="JBHSVR010000001">
    <property type="protein sequence ID" value="MFC6633648.1"/>
    <property type="molecule type" value="Genomic_DNA"/>
</dbReference>
<gene>
    <name evidence="2" type="ORF">ACFQBM_10165</name>
</gene>
<protein>
    <submittedName>
        <fullName evidence="2">Uncharacterized protein</fullName>
    </submittedName>
</protein>
<accession>A0ABW1YLM4</accession>
<proteinExistence type="predicted"/>
<sequence>MKLTEYLAIYAAALSTIVFFWNILSSRPRLRIRILPGTHGDDENIEMGVHISVQNTSAHVIHVSNSSVLYPHMTTTLMDKVKHLIKYKRLCTTVGWVHSDLSYYDVKDKFPASIEARKPHDIFIPERALGNILTDASSREIRFGVQDALWRSTYSKSFKIDWHLEGSTPAAECSA</sequence>
<comment type="caution">
    <text evidence="2">The sequence shown here is derived from an EMBL/GenBank/DDBJ whole genome shotgun (WGS) entry which is preliminary data.</text>
</comment>
<keyword evidence="1" id="KW-0472">Membrane</keyword>
<keyword evidence="1" id="KW-0812">Transmembrane</keyword>
<evidence type="ECO:0000313" key="2">
    <source>
        <dbReference type="EMBL" id="MFC6633648.1"/>
    </source>
</evidence>
<dbReference type="Proteomes" id="UP001596425">
    <property type="component" value="Unassembled WGS sequence"/>
</dbReference>
<reference evidence="3" key="1">
    <citation type="journal article" date="2019" name="Int. J. Syst. Evol. Microbiol.">
        <title>The Global Catalogue of Microorganisms (GCM) 10K type strain sequencing project: providing services to taxonomists for standard genome sequencing and annotation.</title>
        <authorList>
            <consortium name="The Broad Institute Genomics Platform"/>
            <consortium name="The Broad Institute Genome Sequencing Center for Infectious Disease"/>
            <person name="Wu L."/>
            <person name="Ma J."/>
        </authorList>
    </citation>
    <scope>NUCLEOTIDE SEQUENCE [LARGE SCALE GENOMIC DNA]</scope>
    <source>
        <strain evidence="3">CGMCC 1.13718</strain>
    </source>
</reference>